<organism evidence="1 2">
    <name type="scientific">Pseudomonas synxantha</name>
    <dbReference type="NCBI Taxonomy" id="47883"/>
    <lineage>
        <taxon>Bacteria</taxon>
        <taxon>Pseudomonadati</taxon>
        <taxon>Pseudomonadota</taxon>
        <taxon>Gammaproteobacteria</taxon>
        <taxon>Pseudomonadales</taxon>
        <taxon>Pseudomonadaceae</taxon>
        <taxon>Pseudomonas</taxon>
    </lineage>
</organism>
<evidence type="ECO:0000313" key="2">
    <source>
        <dbReference type="Proteomes" id="UP000306562"/>
    </source>
</evidence>
<protein>
    <submittedName>
        <fullName evidence="1">Uncharacterized protein</fullName>
    </submittedName>
</protein>
<accession>A0AAX3IBA7</accession>
<dbReference type="Proteomes" id="UP000306562">
    <property type="component" value="Chromosome"/>
</dbReference>
<dbReference type="RefSeq" id="WP_124356024.1">
    <property type="nucleotide sequence ID" value="NZ_CBCSGQ010000005.1"/>
</dbReference>
<sequence>MAYGLLAANSTGDVVISSDNKVLVFSERGQFRIQSRYTDRPGYGAANFAKPILTQEPPQIFLRIITPSHPSLSLYTTILGGPGGWTGFKVTSGTMGGKYLQNHLMEYVSCKYADQRSKSAYGMEIYDEHANVDFSSSDRVVRYSRFTKSWSYSQSVNYFDTWDSGLVMDADDYLSVSSMDRGMSWFVNHAQYASLHMMTGNERRVRVSVQRSTLGDSINIDNLGVTCFSIPVCKFPIERYYN</sequence>
<proteinExistence type="predicted"/>
<gene>
    <name evidence="1" type="ORF">NCTC10696_04494</name>
</gene>
<reference evidence="1 2" key="1">
    <citation type="submission" date="2019-05" db="EMBL/GenBank/DDBJ databases">
        <authorList>
            <consortium name="Pathogen Informatics"/>
        </authorList>
    </citation>
    <scope>NUCLEOTIDE SEQUENCE [LARGE SCALE GENOMIC DNA]</scope>
    <source>
        <strain evidence="1 2">NCTC10696</strain>
    </source>
</reference>
<dbReference type="GeneID" id="61829173"/>
<evidence type="ECO:0000313" key="1">
    <source>
        <dbReference type="EMBL" id="VTR03817.1"/>
    </source>
</evidence>
<dbReference type="AlphaFoldDB" id="A0AAX3IBA7"/>
<dbReference type="EMBL" id="LR590482">
    <property type="protein sequence ID" value="VTR03817.1"/>
    <property type="molecule type" value="Genomic_DNA"/>
</dbReference>
<name>A0AAX3IBA7_9PSED</name>